<organism evidence="2 3">
    <name type="scientific">Trichonephila clavipes</name>
    <name type="common">Golden silk orbweaver</name>
    <name type="synonym">Nephila clavipes</name>
    <dbReference type="NCBI Taxonomy" id="2585209"/>
    <lineage>
        <taxon>Eukaryota</taxon>
        <taxon>Metazoa</taxon>
        <taxon>Ecdysozoa</taxon>
        <taxon>Arthropoda</taxon>
        <taxon>Chelicerata</taxon>
        <taxon>Arachnida</taxon>
        <taxon>Araneae</taxon>
        <taxon>Araneomorphae</taxon>
        <taxon>Entelegynae</taxon>
        <taxon>Araneoidea</taxon>
        <taxon>Nephilidae</taxon>
        <taxon>Trichonephila</taxon>
    </lineage>
</organism>
<evidence type="ECO:0000313" key="2">
    <source>
        <dbReference type="EMBL" id="GFX93477.1"/>
    </source>
</evidence>
<protein>
    <submittedName>
        <fullName evidence="2">Uncharacterized protein</fullName>
    </submittedName>
</protein>
<proteinExistence type="predicted"/>
<evidence type="ECO:0000313" key="3">
    <source>
        <dbReference type="Proteomes" id="UP000887159"/>
    </source>
</evidence>
<dbReference type="Proteomes" id="UP000887159">
    <property type="component" value="Unassembled WGS sequence"/>
</dbReference>
<dbReference type="AlphaFoldDB" id="A0A8X6RQS1"/>
<accession>A0A8X6RQS1</accession>
<keyword evidence="3" id="KW-1185">Reference proteome</keyword>
<feature type="region of interest" description="Disordered" evidence="1">
    <location>
        <begin position="1"/>
        <end position="26"/>
    </location>
</feature>
<reference evidence="2" key="1">
    <citation type="submission" date="2020-08" db="EMBL/GenBank/DDBJ databases">
        <title>Multicomponent nature underlies the extraordinary mechanical properties of spider dragline silk.</title>
        <authorList>
            <person name="Kono N."/>
            <person name="Nakamura H."/>
            <person name="Mori M."/>
            <person name="Yoshida Y."/>
            <person name="Ohtoshi R."/>
            <person name="Malay A.D."/>
            <person name="Moran D.A.P."/>
            <person name="Tomita M."/>
            <person name="Numata K."/>
            <person name="Arakawa K."/>
        </authorList>
    </citation>
    <scope>NUCLEOTIDE SEQUENCE</scope>
</reference>
<feature type="compositionally biased region" description="Acidic residues" evidence="1">
    <location>
        <begin position="1"/>
        <end position="18"/>
    </location>
</feature>
<comment type="caution">
    <text evidence="2">The sequence shown here is derived from an EMBL/GenBank/DDBJ whole genome shotgun (WGS) entry which is preliminary data.</text>
</comment>
<evidence type="ECO:0000256" key="1">
    <source>
        <dbReference type="SAM" id="MobiDB-lite"/>
    </source>
</evidence>
<name>A0A8X6RQS1_TRICX</name>
<gene>
    <name evidence="2" type="ORF">TNCV_1094171</name>
</gene>
<dbReference type="EMBL" id="BMAU01021174">
    <property type="protein sequence ID" value="GFX93477.1"/>
    <property type="molecule type" value="Genomic_DNA"/>
</dbReference>
<sequence length="163" mass="18509">MQECDPVDDDKVEGEDNNNESCNGSSNANAFSGLETAVEGYEQHSECCPTQLMLLKRISDPVAKNQRSTMRSFSNESHLIATFMKMNKPTSWSKSLRHCIHLAFRWLFETPSDFSGTNCDRREFPLLQTRLLANIGLVCSMAKDVLSFLPYMACGMFQNRHRT</sequence>